<dbReference type="EMBL" id="NWTK01000002">
    <property type="protein sequence ID" value="PKR55386.1"/>
    <property type="molecule type" value="Genomic_DNA"/>
</dbReference>
<sequence>MRYNELNNEGVWVSKVQSMVVDVDRLQTFNKRKKKDWLSKMVDRIDVRYIHDAMKHEVSVAKKVPLFSDDDIGVMVGIDTDELQYRYRTFHSTVTECGGTSLRAFVSNRCLLKIPRGRFGCGVFLFGV</sequence>
<comment type="caution">
    <text evidence="1">The sequence shown here is derived from an EMBL/GenBank/DDBJ whole genome shotgun (WGS) entry which is preliminary data.</text>
</comment>
<gene>
    <name evidence="1" type="ORF">COO20_04230</name>
</gene>
<name>A0A2N3KY28_9PROT</name>
<evidence type="ECO:0000313" key="2">
    <source>
        <dbReference type="Proteomes" id="UP000233597"/>
    </source>
</evidence>
<organism evidence="1 2">
    <name type="scientific">Thalassospira marina</name>
    <dbReference type="NCBI Taxonomy" id="2048283"/>
    <lineage>
        <taxon>Bacteria</taxon>
        <taxon>Pseudomonadati</taxon>
        <taxon>Pseudomonadota</taxon>
        <taxon>Alphaproteobacteria</taxon>
        <taxon>Rhodospirillales</taxon>
        <taxon>Thalassospiraceae</taxon>
        <taxon>Thalassospira</taxon>
    </lineage>
</organism>
<dbReference type="AlphaFoldDB" id="A0A2N3KY28"/>
<evidence type="ECO:0000313" key="1">
    <source>
        <dbReference type="EMBL" id="PKR55386.1"/>
    </source>
</evidence>
<dbReference type="Proteomes" id="UP000233597">
    <property type="component" value="Unassembled WGS sequence"/>
</dbReference>
<protein>
    <submittedName>
        <fullName evidence="1">Uncharacterized protein</fullName>
    </submittedName>
</protein>
<dbReference type="RefSeq" id="WP_101264434.1">
    <property type="nucleotide sequence ID" value="NZ_NWTK01000002.1"/>
</dbReference>
<proteinExistence type="predicted"/>
<reference evidence="1 2" key="1">
    <citation type="submission" date="2017-09" db="EMBL/GenBank/DDBJ databases">
        <title>Biodiversity and function of Thalassospira species in the particle-attached aromatic-hydrocarbon-degrading consortia from the surface seawater of the South China Sea.</title>
        <authorList>
            <person name="Dong C."/>
            <person name="Liu R."/>
            <person name="Shao Z."/>
        </authorList>
    </citation>
    <scope>NUCLEOTIDE SEQUENCE [LARGE SCALE GENOMIC DNA]</scope>
    <source>
        <strain evidence="1 2">CSC1P2</strain>
    </source>
</reference>
<accession>A0A2N3KY28</accession>